<sequence>MKLIFNIGLKTALNKFSALHHTDYGSIQNLDILGAYLWEFLETAGHRLHIIGTLTEHTSAYNRKNKRIG</sequence>
<evidence type="ECO:0000313" key="1">
    <source>
        <dbReference type="EMBL" id="KKL82486.1"/>
    </source>
</evidence>
<gene>
    <name evidence="1" type="ORF">LCGC14_1984360</name>
</gene>
<organism evidence="1">
    <name type="scientific">marine sediment metagenome</name>
    <dbReference type="NCBI Taxonomy" id="412755"/>
    <lineage>
        <taxon>unclassified sequences</taxon>
        <taxon>metagenomes</taxon>
        <taxon>ecological metagenomes</taxon>
    </lineage>
</organism>
<protein>
    <submittedName>
        <fullName evidence="1">Uncharacterized protein</fullName>
    </submittedName>
</protein>
<comment type="caution">
    <text evidence="1">The sequence shown here is derived from an EMBL/GenBank/DDBJ whole genome shotgun (WGS) entry which is preliminary data.</text>
</comment>
<name>A0A0F9FW39_9ZZZZ</name>
<dbReference type="AlphaFoldDB" id="A0A0F9FW39"/>
<accession>A0A0F9FW39</accession>
<reference evidence="1" key="1">
    <citation type="journal article" date="2015" name="Nature">
        <title>Complex archaea that bridge the gap between prokaryotes and eukaryotes.</title>
        <authorList>
            <person name="Spang A."/>
            <person name="Saw J.H."/>
            <person name="Jorgensen S.L."/>
            <person name="Zaremba-Niedzwiedzka K."/>
            <person name="Martijn J."/>
            <person name="Lind A.E."/>
            <person name="van Eijk R."/>
            <person name="Schleper C."/>
            <person name="Guy L."/>
            <person name="Ettema T.J."/>
        </authorList>
    </citation>
    <scope>NUCLEOTIDE SEQUENCE</scope>
</reference>
<dbReference type="EMBL" id="LAZR01022265">
    <property type="protein sequence ID" value="KKL82486.1"/>
    <property type="molecule type" value="Genomic_DNA"/>
</dbReference>
<proteinExistence type="predicted"/>